<reference evidence="2 3" key="1">
    <citation type="journal article" date="2016" name="Genome Announc.">
        <title>Draft Genome Sequence of 'Halomonas chromatireducens' Strain AGD 8-3, a Haloalkaliphilic Chromate- and Selenite-Reducing Gammaproteobacterium.</title>
        <authorList>
            <person name="Sharko F.S."/>
            <person name="Shapovalova A.A."/>
            <person name="Tsygankova S.V."/>
            <person name="Komova A.V."/>
            <person name="Boulygina E.S."/>
            <person name="Teslyuk A.B."/>
            <person name="Gotovtsev P.M."/>
            <person name="Namsaraev Z.B."/>
            <person name="Khijniak T.V."/>
            <person name="Nedoluzhko A.V."/>
            <person name="Vasilov R.G."/>
        </authorList>
    </citation>
    <scope>NUCLEOTIDE SEQUENCE [LARGE SCALE GENOMIC DNA]</scope>
    <source>
        <strain evidence="2 3">AGD 8-3</strain>
    </source>
</reference>
<feature type="transmembrane region" description="Helical" evidence="1">
    <location>
        <begin position="6"/>
        <end position="24"/>
    </location>
</feature>
<keyword evidence="1" id="KW-0472">Membrane</keyword>
<keyword evidence="1" id="KW-0812">Transmembrane</keyword>
<dbReference type="STRING" id="507626.LOKO_03131"/>
<dbReference type="AlphaFoldDB" id="A0A125R0K2"/>
<proteinExistence type="predicted"/>
<evidence type="ECO:0000256" key="1">
    <source>
        <dbReference type="SAM" id="Phobius"/>
    </source>
</evidence>
<dbReference type="EMBL" id="CP014226">
    <property type="protein sequence ID" value="AMD02178.1"/>
    <property type="molecule type" value="Genomic_DNA"/>
</dbReference>
<gene>
    <name evidence="2" type="ORF">LOKO_03131</name>
</gene>
<protein>
    <submittedName>
        <fullName evidence="2">Uncharacterized protein</fullName>
    </submittedName>
</protein>
<evidence type="ECO:0000313" key="3">
    <source>
        <dbReference type="Proteomes" id="UP000063387"/>
    </source>
</evidence>
<name>A0A125R0K2_9GAMM</name>
<dbReference type="OrthoDB" id="6120993at2"/>
<reference evidence="2 3" key="2">
    <citation type="submission" date="2016-02" db="EMBL/GenBank/DDBJ databases">
        <authorList>
            <person name="Wen L."/>
            <person name="He K."/>
            <person name="Yang H."/>
        </authorList>
    </citation>
    <scope>NUCLEOTIDE SEQUENCE [LARGE SCALE GENOMIC DNA]</scope>
    <source>
        <strain evidence="2 3">AGD 8-3</strain>
    </source>
</reference>
<accession>A0A125R0K2</accession>
<dbReference type="PATRIC" id="fig|507626.3.peg.3126"/>
<dbReference type="KEGG" id="hco:LOKO_03131"/>
<dbReference type="Proteomes" id="UP000063387">
    <property type="component" value="Chromosome"/>
</dbReference>
<keyword evidence="1" id="KW-1133">Transmembrane helix</keyword>
<sequence length="126" mass="14793">MALFLLIFAVCTLIIGGMLLILLFSRTARYRTEPEHLLELFDKALENRLSQHEWDTIINYPIRHDDYLDGVRRRAHRLMEAHGRAWRIPQGKPLLDATGQEELAALRDHLAAHTRLRNQRRDQDES</sequence>
<organism evidence="2 3">
    <name type="scientific">Halomonas chromatireducens</name>
    <dbReference type="NCBI Taxonomy" id="507626"/>
    <lineage>
        <taxon>Bacteria</taxon>
        <taxon>Pseudomonadati</taxon>
        <taxon>Pseudomonadota</taxon>
        <taxon>Gammaproteobacteria</taxon>
        <taxon>Oceanospirillales</taxon>
        <taxon>Halomonadaceae</taxon>
        <taxon>Halomonas</taxon>
    </lineage>
</organism>
<keyword evidence="3" id="KW-1185">Reference proteome</keyword>
<dbReference type="RefSeq" id="WP_066451359.1">
    <property type="nucleotide sequence ID" value="NZ_CP014226.1"/>
</dbReference>
<evidence type="ECO:0000313" key="2">
    <source>
        <dbReference type="EMBL" id="AMD02178.1"/>
    </source>
</evidence>